<sequence length="377" mass="43045">MGESSSNKRLPLPEDASILTEDLVIEILSRLPYSSLCRFKCVSKSWLVLCSDPEIRKKSTQTLSGFFYMSISPTYTRQFTNLSGRGQPMVEPSFPILPNLPEVRFVDCSNGLLLCLDIISPSPGQNILEMEIYYIVCNPATHEWVMLPNIIERRGIYNRRLGFDPTVSPHFTVFLVVCRDYYHNDPVIGVEIYSSETGVWTYKESEWDNGTVVGNTSKSVFFDGVMHFTTSGSSLVTVDKEGKTWRKIPTPYQTLHTYIGVSQGHLYSVNHDRSGYKIAVWVLEDYGSGQWILKYTFSTYDLPEPLFLQLQPYNIVVIIAVHPERNLIYLAIGPQRSIISIDMDSRAVHAIRTLGHYARHPYLPYIPCFSEWLFDGH</sequence>
<organism evidence="2 3">
    <name type="scientific">Lolium multiflorum</name>
    <name type="common">Italian ryegrass</name>
    <name type="synonym">Lolium perenne subsp. multiflorum</name>
    <dbReference type="NCBI Taxonomy" id="4521"/>
    <lineage>
        <taxon>Eukaryota</taxon>
        <taxon>Viridiplantae</taxon>
        <taxon>Streptophyta</taxon>
        <taxon>Embryophyta</taxon>
        <taxon>Tracheophyta</taxon>
        <taxon>Spermatophyta</taxon>
        <taxon>Magnoliopsida</taxon>
        <taxon>Liliopsida</taxon>
        <taxon>Poales</taxon>
        <taxon>Poaceae</taxon>
        <taxon>BOP clade</taxon>
        <taxon>Pooideae</taxon>
        <taxon>Poodae</taxon>
        <taxon>Poeae</taxon>
        <taxon>Poeae Chloroplast Group 2 (Poeae type)</taxon>
        <taxon>Loliodinae</taxon>
        <taxon>Loliinae</taxon>
        <taxon>Lolium</taxon>
    </lineage>
</organism>
<dbReference type="InterPro" id="IPR056592">
    <property type="entry name" value="Beta-prop_At3g26010-like"/>
</dbReference>
<dbReference type="Pfam" id="PF24750">
    <property type="entry name" value="b-prop_At3g26010-like"/>
    <property type="match status" value="1"/>
</dbReference>
<dbReference type="Proteomes" id="UP001231189">
    <property type="component" value="Unassembled WGS sequence"/>
</dbReference>
<gene>
    <name evidence="2" type="ORF">QYE76_067917</name>
</gene>
<dbReference type="InterPro" id="IPR011047">
    <property type="entry name" value="Quinoprotein_ADH-like_sf"/>
</dbReference>
<evidence type="ECO:0000313" key="2">
    <source>
        <dbReference type="EMBL" id="KAK1650112.1"/>
    </source>
</evidence>
<proteinExistence type="predicted"/>
<dbReference type="Gene3D" id="1.20.1280.50">
    <property type="match status" value="1"/>
</dbReference>
<dbReference type="InterPro" id="IPR036047">
    <property type="entry name" value="F-box-like_dom_sf"/>
</dbReference>
<dbReference type="PANTHER" id="PTHR35546:SF125">
    <property type="entry name" value="F-BOX DOMAIN-CONTAINING PROTEIN"/>
    <property type="match status" value="1"/>
</dbReference>
<dbReference type="SUPFAM" id="SSF81383">
    <property type="entry name" value="F-box domain"/>
    <property type="match status" value="1"/>
</dbReference>
<dbReference type="AlphaFoldDB" id="A0AAD8SFC0"/>
<dbReference type="SMART" id="SM00256">
    <property type="entry name" value="FBOX"/>
    <property type="match status" value="1"/>
</dbReference>
<dbReference type="InterPro" id="IPR001810">
    <property type="entry name" value="F-box_dom"/>
</dbReference>
<dbReference type="NCBIfam" id="TIGR01640">
    <property type="entry name" value="F_box_assoc_1"/>
    <property type="match status" value="1"/>
</dbReference>
<dbReference type="Pfam" id="PF00646">
    <property type="entry name" value="F-box"/>
    <property type="match status" value="1"/>
</dbReference>
<keyword evidence="3" id="KW-1185">Reference proteome</keyword>
<protein>
    <recommendedName>
        <fullName evidence="1">F-box domain-containing protein</fullName>
    </recommendedName>
</protein>
<feature type="domain" description="F-box" evidence="1">
    <location>
        <begin position="19"/>
        <end position="59"/>
    </location>
</feature>
<reference evidence="2" key="1">
    <citation type="submission" date="2023-07" db="EMBL/GenBank/DDBJ databases">
        <title>A chromosome-level genome assembly of Lolium multiflorum.</title>
        <authorList>
            <person name="Chen Y."/>
            <person name="Copetti D."/>
            <person name="Kolliker R."/>
            <person name="Studer B."/>
        </authorList>
    </citation>
    <scope>NUCLEOTIDE SEQUENCE</scope>
    <source>
        <strain evidence="2">02402/16</strain>
        <tissue evidence="2">Leaf</tissue>
    </source>
</reference>
<dbReference type="SUPFAM" id="SSF50998">
    <property type="entry name" value="Quinoprotein alcohol dehydrogenase-like"/>
    <property type="match status" value="1"/>
</dbReference>
<dbReference type="CDD" id="cd22157">
    <property type="entry name" value="F-box_AtFBW1-like"/>
    <property type="match status" value="1"/>
</dbReference>
<name>A0AAD8SFC0_LOLMU</name>
<dbReference type="InterPro" id="IPR017451">
    <property type="entry name" value="F-box-assoc_interact_dom"/>
</dbReference>
<accession>A0AAD8SFC0</accession>
<dbReference type="EMBL" id="JAUUTY010000004">
    <property type="protein sequence ID" value="KAK1650112.1"/>
    <property type="molecule type" value="Genomic_DNA"/>
</dbReference>
<comment type="caution">
    <text evidence="2">The sequence shown here is derived from an EMBL/GenBank/DDBJ whole genome shotgun (WGS) entry which is preliminary data.</text>
</comment>
<dbReference type="InterPro" id="IPR055290">
    <property type="entry name" value="At3g26010-like"/>
</dbReference>
<dbReference type="PANTHER" id="PTHR35546">
    <property type="entry name" value="F-BOX PROTEIN INTERACTION DOMAIN PROTEIN-RELATED"/>
    <property type="match status" value="1"/>
</dbReference>
<evidence type="ECO:0000259" key="1">
    <source>
        <dbReference type="SMART" id="SM00256"/>
    </source>
</evidence>
<evidence type="ECO:0000313" key="3">
    <source>
        <dbReference type="Proteomes" id="UP001231189"/>
    </source>
</evidence>